<dbReference type="GO" id="GO:0031125">
    <property type="term" value="P:rRNA 3'-end processing"/>
    <property type="evidence" value="ECO:0007669"/>
    <property type="project" value="TreeGrafter"/>
</dbReference>
<gene>
    <name evidence="5" type="primary">yhaM</name>
    <name evidence="5" type="ORF">LMUP508_01378</name>
    <name evidence="4" type="ORF">LX03_01390</name>
</gene>
<accession>A0A099YFS5</accession>
<dbReference type="InterPro" id="IPR050798">
    <property type="entry name" value="YhaM_exoribonuc/phosphodiest"/>
</dbReference>
<keyword evidence="2 4" id="KW-0540">Nuclease</keyword>
<name>A0A099YFS5_LIMMU</name>
<sequence length="321" mass="35449">MAKLIAQYQDGEEMQLFALIKEAAAKTTSAGKPYLALTLADASGEIGGMRWDASPKDIAELQAGKVVSVKGQRETYRDRPQIKIETIRLAGDDEPHDPLLFVPRAPETTAQLKAGFREFFDLIDEPVWKKIAGHLFSKHGDKLFSYPAAKSNHHAFVGGLAFHTLSILRLARSVAAQYPGINAALLYTGAMLHDLGKTIELSGPIATQYTVMGNLIGHISLLDGEIVQACDELDLDPEAPKVILLRHMILSHHGLLEYGSPARPQLLEAEILHQLDELDASIMTIQTALKQTAPGEYTDRLFSLDNRRFYRPTNEETLKKS</sequence>
<evidence type="ECO:0000256" key="2">
    <source>
        <dbReference type="ARBA" id="ARBA00022839"/>
    </source>
</evidence>
<dbReference type="PANTHER" id="PTHR37294:SF1">
    <property type="entry name" value="3'-5' EXORIBONUCLEASE YHAM"/>
    <property type="match status" value="1"/>
</dbReference>
<dbReference type="RefSeq" id="WP_034539168.1">
    <property type="nucleotide sequence ID" value="NZ_CABFNH010000017.1"/>
</dbReference>
<dbReference type="GO" id="GO:0004527">
    <property type="term" value="F:exonuclease activity"/>
    <property type="evidence" value="ECO:0007669"/>
    <property type="project" value="UniProtKB-KW"/>
</dbReference>
<dbReference type="PANTHER" id="PTHR37294">
    <property type="entry name" value="3'-5' EXORIBONUCLEASE YHAM"/>
    <property type="match status" value="1"/>
</dbReference>
<evidence type="ECO:0000256" key="1">
    <source>
        <dbReference type="ARBA" id="ARBA00022801"/>
    </source>
</evidence>
<protein>
    <submittedName>
        <fullName evidence="4">3'-5' exonuclease</fullName>
    </submittedName>
    <submittedName>
        <fullName evidence="5">3'-5' exoribonuclease YhaM</fullName>
        <ecNumber evidence="5">3.1.-.-</ecNumber>
    </submittedName>
</protein>
<dbReference type="Proteomes" id="UP000030001">
    <property type="component" value="Unassembled WGS sequence"/>
</dbReference>
<dbReference type="EMBL" id="CABFNH010000017">
    <property type="protein sequence ID" value="VTZ91116.1"/>
    <property type="molecule type" value="Genomic_DNA"/>
</dbReference>
<dbReference type="Gene3D" id="1.10.3210.10">
    <property type="entry name" value="Hypothetical protein af1432"/>
    <property type="match status" value="1"/>
</dbReference>
<dbReference type="PROSITE" id="PS51831">
    <property type="entry name" value="HD"/>
    <property type="match status" value="1"/>
</dbReference>
<dbReference type="InterPro" id="IPR003607">
    <property type="entry name" value="HD/PDEase_dom"/>
</dbReference>
<evidence type="ECO:0000313" key="4">
    <source>
        <dbReference type="EMBL" id="KGL67410.1"/>
    </source>
</evidence>
<evidence type="ECO:0000259" key="3">
    <source>
        <dbReference type="PROSITE" id="PS51831"/>
    </source>
</evidence>
<organism evidence="4 6">
    <name type="scientific">Limosilactobacillus mucosae</name>
    <name type="common">Lactobacillus mucosae</name>
    <dbReference type="NCBI Taxonomy" id="97478"/>
    <lineage>
        <taxon>Bacteria</taxon>
        <taxon>Bacillati</taxon>
        <taxon>Bacillota</taxon>
        <taxon>Bacilli</taxon>
        <taxon>Lactobacillales</taxon>
        <taxon>Lactobacillaceae</taxon>
        <taxon>Limosilactobacillus</taxon>
    </lineage>
</organism>
<dbReference type="CDD" id="cd00077">
    <property type="entry name" value="HDc"/>
    <property type="match status" value="1"/>
</dbReference>
<feature type="domain" description="HD" evidence="3">
    <location>
        <begin position="160"/>
        <end position="281"/>
    </location>
</feature>
<dbReference type="Pfam" id="PF01966">
    <property type="entry name" value="HD"/>
    <property type="match status" value="1"/>
</dbReference>
<dbReference type="CDD" id="cd04492">
    <property type="entry name" value="YhaM_OBF_like"/>
    <property type="match status" value="1"/>
</dbReference>
<dbReference type="InterPro" id="IPR006674">
    <property type="entry name" value="HD_domain"/>
</dbReference>
<reference evidence="5 7" key="2">
    <citation type="submission" date="2019-06" db="EMBL/GenBank/DDBJ databases">
        <authorList>
            <person name="Rodrigo-Torres L."/>
            <person name="Arahal R. D."/>
            <person name="Lucena T."/>
        </authorList>
    </citation>
    <scope>NUCLEOTIDE SEQUENCE [LARGE SCALE GENOMIC DNA]</scope>
    <source>
        <strain evidence="5 7">INIA P508</strain>
    </source>
</reference>
<keyword evidence="2 4" id="KW-0269">Exonuclease</keyword>
<evidence type="ECO:0000313" key="6">
    <source>
        <dbReference type="Proteomes" id="UP000030001"/>
    </source>
</evidence>
<dbReference type="SUPFAM" id="SSF109604">
    <property type="entry name" value="HD-domain/PDEase-like"/>
    <property type="match status" value="1"/>
</dbReference>
<evidence type="ECO:0000313" key="7">
    <source>
        <dbReference type="Proteomes" id="UP000365705"/>
    </source>
</evidence>
<evidence type="ECO:0000313" key="5">
    <source>
        <dbReference type="EMBL" id="VTZ91116.1"/>
    </source>
</evidence>
<dbReference type="EMBL" id="JROC01000022">
    <property type="protein sequence ID" value="KGL67410.1"/>
    <property type="molecule type" value="Genomic_DNA"/>
</dbReference>
<keyword evidence="1 5" id="KW-0378">Hydrolase</keyword>
<dbReference type="AlphaFoldDB" id="A0A099YFS5"/>
<dbReference type="FunFam" id="1.10.3210.10:FF:000008">
    <property type="entry name" value="3'-5' exoribonuclease YhaM"/>
    <property type="match status" value="1"/>
</dbReference>
<proteinExistence type="predicted"/>
<dbReference type="EC" id="3.1.-.-" evidence="5"/>
<reference evidence="4 6" key="1">
    <citation type="submission" date="2014-09" db="EMBL/GenBank/DDBJ databases">
        <title>Lactobacillus mucosae CRL573 Genome Sequencing.</title>
        <authorList>
            <person name="Bleckwedel J."/>
            <person name="Teran L.C."/>
            <person name="Bonacina J."/>
            <person name="Saavedra L."/>
            <person name="Mozzi F.B."/>
            <person name="Raya R.R."/>
        </authorList>
    </citation>
    <scope>NUCLEOTIDE SEQUENCE [LARGE SCALE GENOMIC DNA]</scope>
    <source>
        <strain evidence="4 6">CRL573</strain>
    </source>
</reference>
<dbReference type="Proteomes" id="UP000365705">
    <property type="component" value="Unassembled WGS sequence"/>
</dbReference>